<dbReference type="AlphaFoldDB" id="A0AAJ5K7Y1"/>
<proteinExistence type="predicted"/>
<feature type="transmembrane region" description="Helical" evidence="1">
    <location>
        <begin position="65"/>
        <end position="86"/>
    </location>
</feature>
<name>A0AAJ5K7Y1_LEVBR</name>
<keyword evidence="1" id="KW-0812">Transmembrane</keyword>
<evidence type="ECO:0000256" key="1">
    <source>
        <dbReference type="SAM" id="Phobius"/>
    </source>
</evidence>
<comment type="caution">
    <text evidence="2">The sequence shown here is derived from an EMBL/GenBank/DDBJ whole genome shotgun (WGS) entry which is preliminary data.</text>
</comment>
<feature type="transmembrane region" description="Helical" evidence="1">
    <location>
        <begin position="36"/>
        <end position="58"/>
    </location>
</feature>
<sequence length="218" mass="25796">MAVVSFITGVLLYVRITDYYQAADLWVEHFDSYLKTYIWVLWLLVGLLVLVDAVFLYLRYKEWDIGIWLGLGSVLIIFALGLVQFIRVPNYRDYHVTPYLISATAVEKKINQKTFTFDDRPIYFCRKTDPFYPQVKRKIRQYSLEQRNDIAYIDMKKMRRVLGEKRYLIVIRRAKVKSNNAIVYTYKGSQGHSKIVTFNNIQEPHRLKSALNFIDDGE</sequence>
<evidence type="ECO:0000313" key="2">
    <source>
        <dbReference type="EMBL" id="TOZ05069.1"/>
    </source>
</evidence>
<gene>
    <name evidence="2" type="ORF">DIS17_03750</name>
</gene>
<reference evidence="2" key="1">
    <citation type="submission" date="2018-05" db="EMBL/GenBank/DDBJ databases">
        <title>Genome Comparison of Lactic Acid Bacteria Isolated from non-Wheat Sourdough.</title>
        <authorList>
            <person name="Rice T."/>
            <person name="Axel C."/>
            <person name="Lynch K.M."/>
            <person name="Benz C."/>
            <person name="Arendt E.K."/>
            <person name="Coffey A."/>
        </authorList>
    </citation>
    <scope>NUCLEOTIDE SEQUENCE</scope>
    <source>
        <strain evidence="2">TR055</strain>
    </source>
</reference>
<dbReference type="Proteomes" id="UP000785759">
    <property type="component" value="Unassembled WGS sequence"/>
</dbReference>
<organism evidence="2 3">
    <name type="scientific">Levilactobacillus brevis</name>
    <name type="common">Lactobacillus brevis</name>
    <dbReference type="NCBI Taxonomy" id="1580"/>
    <lineage>
        <taxon>Bacteria</taxon>
        <taxon>Bacillati</taxon>
        <taxon>Bacillota</taxon>
        <taxon>Bacilli</taxon>
        <taxon>Lactobacillales</taxon>
        <taxon>Lactobacillaceae</taxon>
        <taxon>Levilactobacillus</taxon>
    </lineage>
</organism>
<protein>
    <submittedName>
        <fullName evidence="2">Uncharacterized protein</fullName>
    </submittedName>
</protein>
<keyword evidence="1" id="KW-0472">Membrane</keyword>
<keyword evidence="1" id="KW-1133">Transmembrane helix</keyword>
<accession>A0AAJ5K7Y1</accession>
<dbReference type="EMBL" id="QFDK01000003">
    <property type="protein sequence ID" value="TOZ05069.1"/>
    <property type="molecule type" value="Genomic_DNA"/>
</dbReference>
<evidence type="ECO:0000313" key="3">
    <source>
        <dbReference type="Proteomes" id="UP000785759"/>
    </source>
</evidence>